<dbReference type="InterPro" id="IPR002401">
    <property type="entry name" value="Cyt_P450_E_grp-I"/>
</dbReference>
<accession>A0A4S8L1L2</accession>
<dbReference type="PANTHER" id="PTHR24305:SF166">
    <property type="entry name" value="CYTOCHROME P450 12A4, MITOCHONDRIAL-RELATED"/>
    <property type="match status" value="1"/>
</dbReference>
<keyword evidence="6 14" id="KW-0812">Transmembrane</keyword>
<dbReference type="PRINTS" id="PR00463">
    <property type="entry name" value="EP450I"/>
</dbReference>
<keyword evidence="8 14" id="KW-1133">Transmembrane helix</keyword>
<dbReference type="InterPro" id="IPR001128">
    <property type="entry name" value="Cyt_P450"/>
</dbReference>
<evidence type="ECO:0000256" key="3">
    <source>
        <dbReference type="ARBA" id="ARBA00004721"/>
    </source>
</evidence>
<dbReference type="AlphaFoldDB" id="A0A4S8L1L2"/>
<evidence type="ECO:0000256" key="10">
    <source>
        <dbReference type="ARBA" id="ARBA00023004"/>
    </source>
</evidence>
<keyword evidence="11" id="KW-0503">Monooxygenase</keyword>
<dbReference type="Proteomes" id="UP000297245">
    <property type="component" value="Unassembled WGS sequence"/>
</dbReference>
<keyword evidence="10 13" id="KW-0408">Iron</keyword>
<evidence type="ECO:0000256" key="6">
    <source>
        <dbReference type="ARBA" id="ARBA00022692"/>
    </source>
</evidence>
<feature type="transmembrane region" description="Helical" evidence="14">
    <location>
        <begin position="21"/>
        <end position="39"/>
    </location>
</feature>
<keyword evidence="12 14" id="KW-0472">Membrane</keyword>
<dbReference type="Pfam" id="PF00067">
    <property type="entry name" value="p450"/>
    <property type="match status" value="2"/>
</dbReference>
<comment type="subcellular location">
    <subcellularLocation>
        <location evidence="2">Membrane</location>
    </subcellularLocation>
</comment>
<evidence type="ECO:0000256" key="9">
    <source>
        <dbReference type="ARBA" id="ARBA00023002"/>
    </source>
</evidence>
<reference evidence="15 16" key="1">
    <citation type="journal article" date="2019" name="Nat. Ecol. Evol.">
        <title>Megaphylogeny resolves global patterns of mushroom evolution.</title>
        <authorList>
            <person name="Varga T."/>
            <person name="Krizsan K."/>
            <person name="Foldi C."/>
            <person name="Dima B."/>
            <person name="Sanchez-Garcia M."/>
            <person name="Sanchez-Ramirez S."/>
            <person name="Szollosi G.J."/>
            <person name="Szarkandi J.G."/>
            <person name="Papp V."/>
            <person name="Albert L."/>
            <person name="Andreopoulos W."/>
            <person name="Angelini C."/>
            <person name="Antonin V."/>
            <person name="Barry K.W."/>
            <person name="Bougher N.L."/>
            <person name="Buchanan P."/>
            <person name="Buyck B."/>
            <person name="Bense V."/>
            <person name="Catcheside P."/>
            <person name="Chovatia M."/>
            <person name="Cooper J."/>
            <person name="Damon W."/>
            <person name="Desjardin D."/>
            <person name="Finy P."/>
            <person name="Geml J."/>
            <person name="Haridas S."/>
            <person name="Hughes K."/>
            <person name="Justo A."/>
            <person name="Karasinski D."/>
            <person name="Kautmanova I."/>
            <person name="Kiss B."/>
            <person name="Kocsube S."/>
            <person name="Kotiranta H."/>
            <person name="LaButti K.M."/>
            <person name="Lechner B.E."/>
            <person name="Liimatainen K."/>
            <person name="Lipzen A."/>
            <person name="Lukacs Z."/>
            <person name="Mihaltcheva S."/>
            <person name="Morgado L.N."/>
            <person name="Niskanen T."/>
            <person name="Noordeloos M.E."/>
            <person name="Ohm R.A."/>
            <person name="Ortiz-Santana B."/>
            <person name="Ovrebo C."/>
            <person name="Racz N."/>
            <person name="Riley R."/>
            <person name="Savchenko A."/>
            <person name="Shiryaev A."/>
            <person name="Soop K."/>
            <person name="Spirin V."/>
            <person name="Szebenyi C."/>
            <person name="Tomsovsky M."/>
            <person name="Tulloss R.E."/>
            <person name="Uehling J."/>
            <person name="Grigoriev I.V."/>
            <person name="Vagvolgyi C."/>
            <person name="Papp T."/>
            <person name="Martin F.M."/>
            <person name="Miettinen O."/>
            <person name="Hibbett D.S."/>
            <person name="Nagy L.G."/>
        </authorList>
    </citation>
    <scope>NUCLEOTIDE SEQUENCE [LARGE SCALE GENOMIC DNA]</scope>
    <source>
        <strain evidence="15 16">CBS 962.96</strain>
    </source>
</reference>
<organism evidence="15 16">
    <name type="scientific">Dendrothele bispora (strain CBS 962.96)</name>
    <dbReference type="NCBI Taxonomy" id="1314807"/>
    <lineage>
        <taxon>Eukaryota</taxon>
        <taxon>Fungi</taxon>
        <taxon>Dikarya</taxon>
        <taxon>Basidiomycota</taxon>
        <taxon>Agaricomycotina</taxon>
        <taxon>Agaricomycetes</taxon>
        <taxon>Agaricomycetidae</taxon>
        <taxon>Agaricales</taxon>
        <taxon>Agaricales incertae sedis</taxon>
        <taxon>Dendrothele</taxon>
    </lineage>
</organism>
<sequence>MSSVFQEISNALSQLQVTRTHLVVAGIGLVVYLILYQLYLYPFVFSPLRHVPGPPLGHPIFGQSPTIINSESGIPQREWVKQYGPVVRCVGPVGFERLMFLRPEALHKILVKDWLEYPRPSFLRNILGLVTGYGLLTVTGDEHKQMRKAMNPAFSIPNLTAQTDMYYESISSLVKIISDEIDAQPKPEDGKEIQVYNWLSKVTLDIICETAFGYHSDSLHNPHNELAEAYEELLSLQSGPNIAKLIVSMLVPGVPKLLLSDFGYRHRDVLKSWKFLAEIPILLSAMHTIKRISSEMLQEKMNESLVSGAAELPEGDSELGGKKDIMSILVRARMREERAQVNKEFDGKESGAATGGVGGGYRMSDEAMMDQVLTFLGAGHETTSSGLAWTLWLLANDQESQRKLREEVLPVFKPQGQGMMGRPDYKTLKDLKWLDCVVMESLRVLPPVPLTVRMTKKAEVIDGVMVPKKTLLWIPIRVVNTWEVIWGPDAEDFRPSRWLDLPKNYHPAFSLLSFIAGPHACIGKTMAIVEMKAVLGALVAHFSFEPAYEGQKAKPAAAITMKPTDGMPLKVKKVVL</sequence>
<evidence type="ECO:0000256" key="11">
    <source>
        <dbReference type="ARBA" id="ARBA00023033"/>
    </source>
</evidence>
<gene>
    <name evidence="15" type="ORF">K435DRAFT_784660</name>
</gene>
<evidence type="ECO:0000256" key="14">
    <source>
        <dbReference type="SAM" id="Phobius"/>
    </source>
</evidence>
<evidence type="ECO:0000256" key="7">
    <source>
        <dbReference type="ARBA" id="ARBA00022723"/>
    </source>
</evidence>
<evidence type="ECO:0000256" key="12">
    <source>
        <dbReference type="ARBA" id="ARBA00023136"/>
    </source>
</evidence>
<evidence type="ECO:0000256" key="2">
    <source>
        <dbReference type="ARBA" id="ARBA00004370"/>
    </source>
</evidence>
<name>A0A4S8L1L2_DENBC</name>
<keyword evidence="5 13" id="KW-0349">Heme</keyword>
<dbReference type="GO" id="GO:0004497">
    <property type="term" value="F:monooxygenase activity"/>
    <property type="evidence" value="ECO:0007669"/>
    <property type="project" value="UniProtKB-KW"/>
</dbReference>
<dbReference type="GO" id="GO:0020037">
    <property type="term" value="F:heme binding"/>
    <property type="evidence" value="ECO:0007669"/>
    <property type="project" value="InterPro"/>
</dbReference>
<dbReference type="GO" id="GO:0016705">
    <property type="term" value="F:oxidoreductase activity, acting on paired donors, with incorporation or reduction of molecular oxygen"/>
    <property type="evidence" value="ECO:0007669"/>
    <property type="project" value="InterPro"/>
</dbReference>
<dbReference type="EMBL" id="ML179742">
    <property type="protein sequence ID" value="THU82286.1"/>
    <property type="molecule type" value="Genomic_DNA"/>
</dbReference>
<dbReference type="CDD" id="cd11069">
    <property type="entry name" value="CYP_FUM15-like"/>
    <property type="match status" value="1"/>
</dbReference>
<comment type="similarity">
    <text evidence="4">Belongs to the cytochrome P450 family.</text>
</comment>
<protein>
    <submittedName>
        <fullName evidence="15">Cytochrome P450</fullName>
    </submittedName>
</protein>
<evidence type="ECO:0000256" key="4">
    <source>
        <dbReference type="ARBA" id="ARBA00010617"/>
    </source>
</evidence>
<dbReference type="InterPro" id="IPR036396">
    <property type="entry name" value="Cyt_P450_sf"/>
</dbReference>
<keyword evidence="9" id="KW-0560">Oxidoreductase</keyword>
<dbReference type="InterPro" id="IPR050121">
    <property type="entry name" value="Cytochrome_P450_monoxygenase"/>
</dbReference>
<dbReference type="Gene3D" id="1.10.630.10">
    <property type="entry name" value="Cytochrome P450"/>
    <property type="match status" value="1"/>
</dbReference>
<feature type="binding site" description="axial binding residue" evidence="13">
    <location>
        <position position="521"/>
    </location>
    <ligand>
        <name>heme</name>
        <dbReference type="ChEBI" id="CHEBI:30413"/>
    </ligand>
    <ligandPart>
        <name>Fe</name>
        <dbReference type="ChEBI" id="CHEBI:18248"/>
    </ligandPart>
</feature>
<evidence type="ECO:0000256" key="13">
    <source>
        <dbReference type="PIRSR" id="PIRSR602401-1"/>
    </source>
</evidence>
<evidence type="ECO:0000256" key="1">
    <source>
        <dbReference type="ARBA" id="ARBA00001971"/>
    </source>
</evidence>
<dbReference type="GO" id="GO:0016020">
    <property type="term" value="C:membrane"/>
    <property type="evidence" value="ECO:0007669"/>
    <property type="project" value="UniProtKB-SubCell"/>
</dbReference>
<comment type="cofactor">
    <cofactor evidence="1 13">
        <name>heme</name>
        <dbReference type="ChEBI" id="CHEBI:30413"/>
    </cofactor>
</comment>
<keyword evidence="7 13" id="KW-0479">Metal-binding</keyword>
<evidence type="ECO:0000256" key="8">
    <source>
        <dbReference type="ARBA" id="ARBA00022989"/>
    </source>
</evidence>
<evidence type="ECO:0000313" key="16">
    <source>
        <dbReference type="Proteomes" id="UP000297245"/>
    </source>
</evidence>
<dbReference type="PRINTS" id="PR00385">
    <property type="entry name" value="P450"/>
</dbReference>
<dbReference type="OrthoDB" id="10029320at2759"/>
<dbReference type="PANTHER" id="PTHR24305">
    <property type="entry name" value="CYTOCHROME P450"/>
    <property type="match status" value="1"/>
</dbReference>
<comment type="pathway">
    <text evidence="3">Secondary metabolite biosynthesis; terpenoid biosynthesis.</text>
</comment>
<evidence type="ECO:0000313" key="15">
    <source>
        <dbReference type="EMBL" id="THU82286.1"/>
    </source>
</evidence>
<dbReference type="GO" id="GO:0005506">
    <property type="term" value="F:iron ion binding"/>
    <property type="evidence" value="ECO:0007669"/>
    <property type="project" value="InterPro"/>
</dbReference>
<keyword evidence="16" id="KW-1185">Reference proteome</keyword>
<dbReference type="SUPFAM" id="SSF48264">
    <property type="entry name" value="Cytochrome P450"/>
    <property type="match status" value="1"/>
</dbReference>
<evidence type="ECO:0000256" key="5">
    <source>
        <dbReference type="ARBA" id="ARBA00022617"/>
    </source>
</evidence>
<proteinExistence type="inferred from homology"/>